<comment type="function">
    <text evidence="12">ATP-dependent RNA helicase associated with the nuclear pore complex and essential for mRNA export from the nucleus. May participate in a terminal step of mRNA export through the removal of proteins that accompany mRNA through the nucleopore complex. May also be involved in early transcription.</text>
</comment>
<dbReference type="GO" id="GO:0003724">
    <property type="term" value="F:RNA helicase activity"/>
    <property type="evidence" value="ECO:0007669"/>
    <property type="project" value="UniProtKB-EC"/>
</dbReference>
<evidence type="ECO:0000313" key="23">
    <source>
        <dbReference type="Proteomes" id="UP000091918"/>
    </source>
</evidence>
<evidence type="ECO:0000256" key="7">
    <source>
        <dbReference type="ARBA" id="ARBA00022816"/>
    </source>
</evidence>
<dbReference type="Pfam" id="PF00271">
    <property type="entry name" value="Helicase_C"/>
    <property type="match status" value="1"/>
</dbReference>
<dbReference type="EC" id="3.6.4.13" evidence="3"/>
<feature type="domain" description="DEAD-box RNA helicase Q" evidence="21">
    <location>
        <begin position="101"/>
        <end position="129"/>
    </location>
</feature>
<keyword evidence="10" id="KW-0811">Translocation</keyword>
<evidence type="ECO:0000256" key="2">
    <source>
        <dbReference type="ARBA" id="ARBA00004567"/>
    </source>
</evidence>
<dbReference type="SMART" id="SM00490">
    <property type="entry name" value="HELICc"/>
    <property type="match status" value="1"/>
</dbReference>
<sequence>MTSETPAGGPLEARISREEPKTDKTDKTDTAATSNPAAGTTAEPPATTEPPAATKPPVADGQTDGASADLGGSQLQEPDYSVNVKLSDLQADPNNPLYSIKSFEELMINPSILRGLHAMNFRRPSKIQEKALPLLLHDPPANMIGQSQSGTGKTAAFSLNILSRLDLSPEMELVPQALVLAPSRELARQIVGVIQVMGAYLEKLKVATAVPMDSNRNQKIEAPVVVGTPGTVMDLIRKRLFNPQRLKVLVLDEADNMLDQQGLGDQCIRVKALLPRTIQIVLFSATFPDHVVRYANKFAPNANQITLKHEELTVEGIKQLYLDCDSDEHKFDILVKFYGLLTIGSSIIFVKTRASAAEIERRMMAEGHTVVSLTGGVDGQKRDEIIDKFRQGDAKVLITTNVLARGIDVQTVSMVINYDIPELHTPQATKRIADAQTYLHRIGRTGRFGRVGVAVSFVASKEEWQMLQDIKNYFNTDIQRVNTNDWDEVEDVVKGIIRSSRAGSNFQRS</sequence>
<dbReference type="CDD" id="cd18787">
    <property type="entry name" value="SF2_C_DEAD"/>
    <property type="match status" value="1"/>
</dbReference>
<evidence type="ECO:0000256" key="13">
    <source>
        <dbReference type="ARBA" id="ARBA00038143"/>
    </source>
</evidence>
<evidence type="ECO:0000256" key="11">
    <source>
        <dbReference type="ARBA" id="ARBA00023132"/>
    </source>
</evidence>
<evidence type="ECO:0000256" key="14">
    <source>
        <dbReference type="ARBA" id="ARBA00038750"/>
    </source>
</evidence>
<dbReference type="SUPFAM" id="SSF52540">
    <property type="entry name" value="P-loop containing nucleoside triphosphate hydrolases"/>
    <property type="match status" value="1"/>
</dbReference>
<keyword evidence="5 17" id="KW-0378">Hydrolase</keyword>
<dbReference type="GO" id="GO:0003723">
    <property type="term" value="F:RNA binding"/>
    <property type="evidence" value="ECO:0007669"/>
    <property type="project" value="UniProtKB-KW"/>
</dbReference>
<dbReference type="GO" id="GO:0015031">
    <property type="term" value="P:protein transport"/>
    <property type="evidence" value="ECO:0007669"/>
    <property type="project" value="UniProtKB-KW"/>
</dbReference>
<comment type="subunit">
    <text evidence="14">Associates with the nuclear pore complex.</text>
</comment>
<comment type="subcellular location">
    <subcellularLocation>
        <location evidence="1">Nucleus membrane</location>
        <topology evidence="1">Peripheral membrane protein</topology>
        <orientation evidence="1">Cytoplasmic side</orientation>
    </subcellularLocation>
    <subcellularLocation>
        <location evidence="2">Nucleus</location>
        <location evidence="2">Nuclear pore complex</location>
    </subcellularLocation>
</comment>
<evidence type="ECO:0000256" key="12">
    <source>
        <dbReference type="ARBA" id="ARBA00037213"/>
    </source>
</evidence>
<dbReference type="InterPro" id="IPR001650">
    <property type="entry name" value="Helicase_C-like"/>
</dbReference>
<dbReference type="CDD" id="cd17963">
    <property type="entry name" value="DEADc_DDX19_DDX25"/>
    <property type="match status" value="1"/>
</dbReference>
<evidence type="ECO:0000256" key="1">
    <source>
        <dbReference type="ARBA" id="ARBA00004335"/>
    </source>
</evidence>
<dbReference type="InterPro" id="IPR000629">
    <property type="entry name" value="RNA-helicase_DEAD-box_CS"/>
</dbReference>
<evidence type="ECO:0000259" key="21">
    <source>
        <dbReference type="PROSITE" id="PS51195"/>
    </source>
</evidence>
<feature type="region of interest" description="Disordered" evidence="18">
    <location>
        <begin position="1"/>
        <end position="75"/>
    </location>
</feature>
<dbReference type="AlphaFoldDB" id="A0A1B7P742"/>
<dbReference type="OrthoDB" id="10265785at2759"/>
<dbReference type="InterPro" id="IPR014014">
    <property type="entry name" value="RNA_helicase_DEAD_Q_motif"/>
</dbReference>
<keyword evidence="7" id="KW-0509">mRNA transport</keyword>
<comment type="catalytic activity">
    <reaction evidence="15">
        <text>ATP + H2O = ADP + phosphate + H(+)</text>
        <dbReference type="Rhea" id="RHEA:13065"/>
        <dbReference type="ChEBI" id="CHEBI:15377"/>
        <dbReference type="ChEBI" id="CHEBI:15378"/>
        <dbReference type="ChEBI" id="CHEBI:30616"/>
        <dbReference type="ChEBI" id="CHEBI:43474"/>
        <dbReference type="ChEBI" id="CHEBI:456216"/>
        <dbReference type="EC" id="3.6.4.13"/>
    </reaction>
</comment>
<reference evidence="22 23" key="1">
    <citation type="submission" date="2015-07" db="EMBL/GenBank/DDBJ databases">
        <title>Emmonsia species relationships and genome sequence.</title>
        <authorList>
            <person name="Cuomo C.A."/>
            <person name="Schwartz I.S."/>
            <person name="Kenyon C."/>
            <person name="de Hoog G.S."/>
            <person name="Govender N.P."/>
            <person name="Botha A."/>
            <person name="Moreno L."/>
            <person name="de Vries M."/>
            <person name="Munoz J.F."/>
            <person name="Stielow J.B."/>
        </authorList>
    </citation>
    <scope>NUCLEOTIDE SEQUENCE [LARGE SCALE GENOMIC DNA]</scope>
    <source>
        <strain evidence="22 23">CBS 136260</strain>
    </source>
</reference>
<dbReference type="Gene3D" id="3.40.50.300">
    <property type="entry name" value="P-loop containing nucleotide triphosphate hydrolases"/>
    <property type="match status" value="2"/>
</dbReference>
<proteinExistence type="inferred from homology"/>
<keyword evidence="8 17" id="KW-0067">ATP-binding</keyword>
<evidence type="ECO:0000256" key="8">
    <source>
        <dbReference type="ARBA" id="ARBA00022840"/>
    </source>
</evidence>
<evidence type="ECO:0000256" key="15">
    <source>
        <dbReference type="ARBA" id="ARBA00047984"/>
    </source>
</evidence>
<dbReference type="STRING" id="1658172.A0A1B7P742"/>
<evidence type="ECO:0000256" key="6">
    <source>
        <dbReference type="ARBA" id="ARBA00022806"/>
    </source>
</evidence>
<evidence type="ECO:0000256" key="9">
    <source>
        <dbReference type="ARBA" id="ARBA00022884"/>
    </source>
</evidence>
<evidence type="ECO:0000256" key="10">
    <source>
        <dbReference type="ARBA" id="ARBA00023010"/>
    </source>
</evidence>
<keyword evidence="4 17" id="KW-0547">Nucleotide-binding</keyword>
<evidence type="ECO:0000256" key="3">
    <source>
        <dbReference type="ARBA" id="ARBA00012552"/>
    </source>
</evidence>
<dbReference type="Proteomes" id="UP000091918">
    <property type="component" value="Unassembled WGS sequence"/>
</dbReference>
<evidence type="ECO:0000259" key="19">
    <source>
        <dbReference type="PROSITE" id="PS51192"/>
    </source>
</evidence>
<dbReference type="SMART" id="SM00487">
    <property type="entry name" value="DEXDc"/>
    <property type="match status" value="1"/>
</dbReference>
<dbReference type="InterPro" id="IPR027417">
    <property type="entry name" value="P-loop_NTPase"/>
</dbReference>
<keyword evidence="7" id="KW-0813">Transport</keyword>
<comment type="caution">
    <text evidence="22">The sequence shown here is derived from an EMBL/GenBank/DDBJ whole genome shotgun (WGS) entry which is preliminary data.</text>
</comment>
<keyword evidence="9" id="KW-0694">RNA-binding</keyword>
<gene>
    <name evidence="22" type="ORF">ACJ72_00780</name>
</gene>
<keyword evidence="11" id="KW-0539">Nucleus</keyword>
<dbReference type="Pfam" id="PF00270">
    <property type="entry name" value="DEAD"/>
    <property type="match status" value="1"/>
</dbReference>
<evidence type="ECO:0000256" key="18">
    <source>
        <dbReference type="SAM" id="MobiDB-lite"/>
    </source>
</evidence>
<dbReference type="GO" id="GO:0016787">
    <property type="term" value="F:hydrolase activity"/>
    <property type="evidence" value="ECO:0007669"/>
    <property type="project" value="UniProtKB-KW"/>
</dbReference>
<dbReference type="GO" id="GO:0005524">
    <property type="term" value="F:ATP binding"/>
    <property type="evidence" value="ECO:0007669"/>
    <property type="project" value="UniProtKB-KW"/>
</dbReference>
<dbReference type="PROSITE" id="PS00039">
    <property type="entry name" value="DEAD_ATP_HELICASE"/>
    <property type="match status" value="1"/>
</dbReference>
<dbReference type="InterPro" id="IPR014001">
    <property type="entry name" value="Helicase_ATP-bd"/>
</dbReference>
<evidence type="ECO:0000256" key="16">
    <source>
        <dbReference type="PROSITE-ProRule" id="PRU00552"/>
    </source>
</evidence>
<dbReference type="PROSITE" id="PS51195">
    <property type="entry name" value="Q_MOTIF"/>
    <property type="match status" value="1"/>
</dbReference>
<feature type="short sequence motif" description="Q motif" evidence="16">
    <location>
        <begin position="101"/>
        <end position="129"/>
    </location>
</feature>
<evidence type="ECO:0000256" key="5">
    <source>
        <dbReference type="ARBA" id="ARBA00022801"/>
    </source>
</evidence>
<feature type="compositionally biased region" description="Basic and acidic residues" evidence="18">
    <location>
        <begin position="14"/>
        <end position="29"/>
    </location>
</feature>
<dbReference type="PROSITE" id="PS51194">
    <property type="entry name" value="HELICASE_CTER"/>
    <property type="match status" value="1"/>
</dbReference>
<accession>A0A1B7P742</accession>
<dbReference type="FunFam" id="3.40.50.300:FF:000849">
    <property type="entry name" value="ATP-dependent RNA helicase DBP5"/>
    <property type="match status" value="1"/>
</dbReference>
<feature type="domain" description="Helicase C-terminal" evidence="20">
    <location>
        <begin position="316"/>
        <end position="489"/>
    </location>
</feature>
<feature type="compositionally biased region" description="Low complexity" evidence="18">
    <location>
        <begin position="30"/>
        <end position="59"/>
    </location>
</feature>
<organism evidence="22 23">
    <name type="scientific">Emergomyces africanus</name>
    <dbReference type="NCBI Taxonomy" id="1955775"/>
    <lineage>
        <taxon>Eukaryota</taxon>
        <taxon>Fungi</taxon>
        <taxon>Dikarya</taxon>
        <taxon>Ascomycota</taxon>
        <taxon>Pezizomycotina</taxon>
        <taxon>Eurotiomycetes</taxon>
        <taxon>Eurotiomycetidae</taxon>
        <taxon>Onygenales</taxon>
        <taxon>Ajellomycetaceae</taxon>
        <taxon>Emergomyces</taxon>
    </lineage>
</organism>
<evidence type="ECO:0000259" key="20">
    <source>
        <dbReference type="PROSITE" id="PS51194"/>
    </source>
</evidence>
<dbReference type="GO" id="GO:0005643">
    <property type="term" value="C:nuclear pore"/>
    <property type="evidence" value="ECO:0007669"/>
    <property type="project" value="UniProtKB-SubCell"/>
</dbReference>
<protein>
    <recommendedName>
        <fullName evidence="3">RNA helicase</fullName>
        <ecNumber evidence="3">3.6.4.13</ecNumber>
    </recommendedName>
</protein>
<dbReference type="GO" id="GO:0031965">
    <property type="term" value="C:nuclear membrane"/>
    <property type="evidence" value="ECO:0007669"/>
    <property type="project" value="UniProtKB-SubCell"/>
</dbReference>
<keyword evidence="11" id="KW-0653">Protein transport</keyword>
<name>A0A1B7P742_9EURO</name>
<keyword evidence="23" id="KW-1185">Reference proteome</keyword>
<keyword evidence="6 17" id="KW-0347">Helicase</keyword>
<dbReference type="EMBL" id="LGUA01000045">
    <property type="protein sequence ID" value="OAX84852.1"/>
    <property type="molecule type" value="Genomic_DNA"/>
</dbReference>
<evidence type="ECO:0000256" key="17">
    <source>
        <dbReference type="RuleBase" id="RU000492"/>
    </source>
</evidence>
<keyword evidence="11" id="KW-0906">Nuclear pore complex</keyword>
<comment type="similarity">
    <text evidence="13">Belongs to the DEAD box helicase family. DDX19/DBP5 subfamily.</text>
</comment>
<dbReference type="PROSITE" id="PS51192">
    <property type="entry name" value="HELICASE_ATP_BIND_1"/>
    <property type="match status" value="1"/>
</dbReference>
<feature type="domain" description="Helicase ATP-binding" evidence="19">
    <location>
        <begin position="134"/>
        <end position="305"/>
    </location>
</feature>
<evidence type="ECO:0000313" key="22">
    <source>
        <dbReference type="EMBL" id="OAX84852.1"/>
    </source>
</evidence>
<dbReference type="PANTHER" id="PTHR47958">
    <property type="entry name" value="ATP-DEPENDENT RNA HELICASE DBP3"/>
    <property type="match status" value="1"/>
</dbReference>
<evidence type="ECO:0000256" key="4">
    <source>
        <dbReference type="ARBA" id="ARBA00022741"/>
    </source>
</evidence>
<dbReference type="GO" id="GO:0051028">
    <property type="term" value="P:mRNA transport"/>
    <property type="evidence" value="ECO:0007669"/>
    <property type="project" value="UniProtKB-KW"/>
</dbReference>
<dbReference type="InterPro" id="IPR011545">
    <property type="entry name" value="DEAD/DEAH_box_helicase_dom"/>
</dbReference>